<proteinExistence type="predicted"/>
<dbReference type="PANTHER" id="PTHR47271">
    <property type="entry name" value="ARGININE DEIMINASE"/>
    <property type="match status" value="1"/>
</dbReference>
<dbReference type="AlphaFoldDB" id="A0AA46AD58"/>
<comment type="caution">
    <text evidence="1">The sequence shown here is derived from an EMBL/GenBank/DDBJ whole genome shotgun (WGS) entry which is preliminary data.</text>
</comment>
<gene>
    <name evidence="1" type="ORF">SAMN06265361_101391</name>
</gene>
<reference evidence="1" key="1">
    <citation type="submission" date="2017-05" db="EMBL/GenBank/DDBJ databases">
        <authorList>
            <person name="Varghese N."/>
            <person name="Submissions S."/>
        </authorList>
    </citation>
    <scope>NUCLEOTIDE SEQUENCE</scope>
    <source>
        <strain evidence="1">DSM 45262</strain>
    </source>
</reference>
<accession>A0AA46AD58</accession>
<organism evidence="1 2">
    <name type="scientific">Laceyella tengchongensis</name>
    <dbReference type="NCBI Taxonomy" id="574699"/>
    <lineage>
        <taxon>Bacteria</taxon>
        <taxon>Bacillati</taxon>
        <taxon>Bacillota</taxon>
        <taxon>Bacilli</taxon>
        <taxon>Bacillales</taxon>
        <taxon>Thermoactinomycetaceae</taxon>
        <taxon>Laceyella</taxon>
    </lineage>
</organism>
<evidence type="ECO:0000313" key="1">
    <source>
        <dbReference type="EMBL" id="SMP02940.1"/>
    </source>
</evidence>
<dbReference type="GO" id="GO:0016990">
    <property type="term" value="F:arginine deiminase activity"/>
    <property type="evidence" value="ECO:0007669"/>
    <property type="project" value="TreeGrafter"/>
</dbReference>
<dbReference type="Gene3D" id="3.75.10.10">
    <property type="entry name" value="L-arginine/glycine Amidinotransferase, Chain A"/>
    <property type="match status" value="1"/>
</dbReference>
<sequence length="297" mass="33667">MATIGSRQRDGDFIERSVYCESEYDRLQEVLMCPPAYMTIKEVINHTQQHYFRENIDVARATKQFNEFIEFLVNMSIRVELLPPAPTLPEQVFTRDIGVVIANRLILSSMEHSIRRGEEKALEAWLRKQVIPFTKVQSGSLEGGDMIIDGHQIWVGVGNRTSPEVVDELRALFPSHQVSAIAVRPRYLHLDCILNVVAPGVALAYVDAFDIESLATLRRFYRLIEVTEEEQFRLATNVLSLGEGRIISLPQNRRVNEELGKAGLEVYEIDITEITKSGGSFRCITFPLRRGGVFVGD</sequence>
<dbReference type="PANTHER" id="PTHR47271:SF2">
    <property type="entry name" value="ARGININE DEIMINASE"/>
    <property type="match status" value="1"/>
</dbReference>
<dbReference type="Pfam" id="PF19420">
    <property type="entry name" value="DDAH_eukar"/>
    <property type="match status" value="1"/>
</dbReference>
<protein>
    <submittedName>
        <fullName evidence="1">N-Dimethylarginine dimethylaminohydrolase</fullName>
    </submittedName>
</protein>
<dbReference type="GO" id="GO:0019546">
    <property type="term" value="P:L-arginine deiminase pathway"/>
    <property type="evidence" value="ECO:0007669"/>
    <property type="project" value="TreeGrafter"/>
</dbReference>
<dbReference type="EMBL" id="FXTU01000001">
    <property type="protein sequence ID" value="SMP02940.1"/>
    <property type="molecule type" value="Genomic_DNA"/>
</dbReference>
<dbReference type="SUPFAM" id="SSF55909">
    <property type="entry name" value="Pentein"/>
    <property type="match status" value="1"/>
</dbReference>
<dbReference type="Proteomes" id="UP001157946">
    <property type="component" value="Unassembled WGS sequence"/>
</dbReference>
<keyword evidence="2" id="KW-1185">Reference proteome</keyword>
<evidence type="ECO:0000313" key="2">
    <source>
        <dbReference type="Proteomes" id="UP001157946"/>
    </source>
</evidence>
<dbReference type="RefSeq" id="WP_102991767.1">
    <property type="nucleotide sequence ID" value="NZ_FXTU01000001.1"/>
</dbReference>
<name>A0AA46AD58_9BACL</name>